<sequence>MQSTNVYFTTADGSPGTLLQACDLLNEAKRLADAVFMTCEAMSDYEAGAVQAVMLPLKSKMEDCHTIIDSIRGDKWSPDSELLKAQQEFIEADAHWRELVNADDLDDPDKDGAVSEALDKCKEIADRLFAMPASTMEGVAAKARVGELSGWGTDNPDPDHVLALTADLKRLSAR</sequence>
<name>A0AAE3D418_9HYPH</name>
<accession>A0AAE3D418</accession>
<organism evidence="1 2">
    <name type="scientific">Flavimaribacter sediminis</name>
    <dbReference type="NCBI Taxonomy" id="2865987"/>
    <lineage>
        <taxon>Bacteria</taxon>
        <taxon>Pseudomonadati</taxon>
        <taxon>Pseudomonadota</taxon>
        <taxon>Alphaproteobacteria</taxon>
        <taxon>Hyphomicrobiales</taxon>
        <taxon>Rhizobiaceae</taxon>
        <taxon>Flavimaribacter</taxon>
    </lineage>
</organism>
<evidence type="ECO:0000313" key="2">
    <source>
        <dbReference type="Proteomes" id="UP001196509"/>
    </source>
</evidence>
<dbReference type="EMBL" id="JAICBX010000006">
    <property type="protein sequence ID" value="MBW8640328.1"/>
    <property type="molecule type" value="Genomic_DNA"/>
</dbReference>
<proteinExistence type="predicted"/>
<gene>
    <name evidence="1" type="ORF">K1W69_24260</name>
</gene>
<dbReference type="AlphaFoldDB" id="A0AAE3D418"/>
<dbReference type="RefSeq" id="WP_220231065.1">
    <property type="nucleotide sequence ID" value="NZ_JAICBX010000006.1"/>
</dbReference>
<reference evidence="1" key="1">
    <citation type="submission" date="2021-08" db="EMBL/GenBank/DDBJ databases">
        <title>Hoeflea bacterium WL0058 sp. nov., isolated from the sediment.</title>
        <authorList>
            <person name="Wang L."/>
            <person name="Zhang D."/>
        </authorList>
    </citation>
    <scope>NUCLEOTIDE SEQUENCE</scope>
    <source>
        <strain evidence="1">WL0058</strain>
    </source>
</reference>
<comment type="caution">
    <text evidence="1">The sequence shown here is derived from an EMBL/GenBank/DDBJ whole genome shotgun (WGS) entry which is preliminary data.</text>
</comment>
<protein>
    <submittedName>
        <fullName evidence="1">Uncharacterized protein</fullName>
    </submittedName>
</protein>
<evidence type="ECO:0000313" key="1">
    <source>
        <dbReference type="EMBL" id="MBW8640328.1"/>
    </source>
</evidence>
<dbReference type="Proteomes" id="UP001196509">
    <property type="component" value="Unassembled WGS sequence"/>
</dbReference>
<keyword evidence="2" id="KW-1185">Reference proteome</keyword>